<evidence type="ECO:0000313" key="1">
    <source>
        <dbReference type="EMBL" id="CAF5138130.1"/>
    </source>
</evidence>
<accession>A0A8S3FUQ3</accession>
<gene>
    <name evidence="1" type="ORF">GIL414_LOCUS64340</name>
</gene>
<comment type="caution">
    <text evidence="1">The sequence shown here is derived from an EMBL/GenBank/DDBJ whole genome shotgun (WGS) entry which is preliminary data.</text>
</comment>
<name>A0A8S3FUQ3_9BILA</name>
<organism evidence="1 2">
    <name type="scientific">Rotaria magnacalcarata</name>
    <dbReference type="NCBI Taxonomy" id="392030"/>
    <lineage>
        <taxon>Eukaryota</taxon>
        <taxon>Metazoa</taxon>
        <taxon>Spiralia</taxon>
        <taxon>Gnathifera</taxon>
        <taxon>Rotifera</taxon>
        <taxon>Eurotatoria</taxon>
        <taxon>Bdelloidea</taxon>
        <taxon>Philodinida</taxon>
        <taxon>Philodinidae</taxon>
        <taxon>Rotaria</taxon>
    </lineage>
</organism>
<reference evidence="1" key="1">
    <citation type="submission" date="2021-02" db="EMBL/GenBank/DDBJ databases">
        <authorList>
            <person name="Nowell W R."/>
        </authorList>
    </citation>
    <scope>NUCLEOTIDE SEQUENCE</scope>
</reference>
<protein>
    <submittedName>
        <fullName evidence="1">Uncharacterized protein</fullName>
    </submittedName>
</protein>
<sequence length="26" mass="2796">MKALGLEAAMPTFLGGRRQFSAEEAN</sequence>
<proteinExistence type="predicted"/>
<evidence type="ECO:0000313" key="2">
    <source>
        <dbReference type="Proteomes" id="UP000681720"/>
    </source>
</evidence>
<dbReference type="EMBL" id="CAJOBJ010276319">
    <property type="protein sequence ID" value="CAF5138130.1"/>
    <property type="molecule type" value="Genomic_DNA"/>
</dbReference>
<dbReference type="AlphaFoldDB" id="A0A8S3FUQ3"/>
<dbReference type="Proteomes" id="UP000681720">
    <property type="component" value="Unassembled WGS sequence"/>
</dbReference>
<feature type="non-terminal residue" evidence="1">
    <location>
        <position position="26"/>
    </location>
</feature>